<gene>
    <name evidence="2" type="ORF">IC620_08350</name>
</gene>
<evidence type="ECO:0000313" key="3">
    <source>
        <dbReference type="Proteomes" id="UP000661691"/>
    </source>
</evidence>
<reference evidence="2" key="1">
    <citation type="submission" date="2020-09" db="EMBL/GenBank/DDBJ databases">
        <title>A novel bacterium of genus Hazenella, isolated from South China Sea.</title>
        <authorList>
            <person name="Huang H."/>
            <person name="Mo K."/>
            <person name="Hu Y."/>
        </authorList>
    </citation>
    <scope>NUCLEOTIDE SEQUENCE</scope>
    <source>
        <strain evidence="2">IB182357</strain>
    </source>
</reference>
<dbReference type="Pfam" id="PF13346">
    <property type="entry name" value="ABC2_membrane_5"/>
    <property type="match status" value="1"/>
</dbReference>
<keyword evidence="3" id="KW-1185">Reference proteome</keyword>
<feature type="transmembrane region" description="Helical" evidence="1">
    <location>
        <begin position="110"/>
        <end position="129"/>
    </location>
</feature>
<feature type="transmembrane region" description="Helical" evidence="1">
    <location>
        <begin position="141"/>
        <end position="162"/>
    </location>
</feature>
<feature type="transmembrane region" description="Helical" evidence="1">
    <location>
        <begin position="21"/>
        <end position="40"/>
    </location>
</feature>
<dbReference type="Proteomes" id="UP000661691">
    <property type="component" value="Unassembled WGS sequence"/>
</dbReference>
<evidence type="ECO:0000313" key="2">
    <source>
        <dbReference type="EMBL" id="MBD1372366.1"/>
    </source>
</evidence>
<name>A0A926N911_9BACL</name>
<keyword evidence="1" id="KW-0472">Membrane</keyword>
<keyword evidence="1" id="KW-1133">Transmembrane helix</keyword>
<feature type="transmembrane region" description="Helical" evidence="1">
    <location>
        <begin position="174"/>
        <end position="197"/>
    </location>
</feature>
<sequence length="241" mass="28090">MSKETRQLTLSEIKNNWGSGLISLVTFLLLFPVVGSTKMMNNQMPVQFLQSPYLVLFINFGMLSLLFNSSVNRKRMYNSLDLIKRDQSTKELIFLNLFPIKTSAIVASRYLHTLVQWALCFILGSALIYSFDLIPMSLSSYIYLIVLLASSSLLFCSLYLYMELNYSLKHYSKFILISWIIIMLISLYTAMIHNWLWGFYIIDLAETETMQTFITLPISFIIYYVSYRFAIQKLKKRDLAI</sequence>
<feature type="transmembrane region" description="Helical" evidence="1">
    <location>
        <begin position="52"/>
        <end position="71"/>
    </location>
</feature>
<dbReference type="InterPro" id="IPR025699">
    <property type="entry name" value="ABC2_memb-like"/>
</dbReference>
<evidence type="ECO:0000256" key="1">
    <source>
        <dbReference type="SAM" id="Phobius"/>
    </source>
</evidence>
<dbReference type="EMBL" id="JACXAH010000010">
    <property type="protein sequence ID" value="MBD1372366.1"/>
    <property type="molecule type" value="Genomic_DNA"/>
</dbReference>
<accession>A0A926N911</accession>
<comment type="caution">
    <text evidence="2">The sequence shown here is derived from an EMBL/GenBank/DDBJ whole genome shotgun (WGS) entry which is preliminary data.</text>
</comment>
<dbReference type="AlphaFoldDB" id="A0A926N911"/>
<proteinExistence type="predicted"/>
<keyword evidence="1" id="KW-0812">Transmembrane</keyword>
<protein>
    <submittedName>
        <fullName evidence="2">ABC-2 transporter permease</fullName>
    </submittedName>
</protein>
<organism evidence="2 3">
    <name type="scientific">Polycladospora coralii</name>
    <dbReference type="NCBI Taxonomy" id="2771432"/>
    <lineage>
        <taxon>Bacteria</taxon>
        <taxon>Bacillati</taxon>
        <taxon>Bacillota</taxon>
        <taxon>Bacilli</taxon>
        <taxon>Bacillales</taxon>
        <taxon>Thermoactinomycetaceae</taxon>
        <taxon>Polycladospora</taxon>
    </lineage>
</organism>
<feature type="transmembrane region" description="Helical" evidence="1">
    <location>
        <begin position="209"/>
        <end position="227"/>
    </location>
</feature>
<dbReference type="RefSeq" id="WP_191140652.1">
    <property type="nucleotide sequence ID" value="NZ_JACXAG020000007.1"/>
</dbReference>